<comment type="caution">
    <text evidence="3">The sequence shown here is derived from an EMBL/GenBank/DDBJ whole genome shotgun (WGS) entry which is preliminary data.</text>
</comment>
<dbReference type="RefSeq" id="WP_004045693.1">
    <property type="nucleotide sequence ID" value="NZ_AQFR02000003.1"/>
</dbReference>
<keyword evidence="2" id="KW-0472">Membrane</keyword>
<reference evidence="3 4" key="1">
    <citation type="submission" date="2019-04" db="EMBL/GenBank/DDBJ databases">
        <title>Microbes associate with the intestines of laboratory mice.</title>
        <authorList>
            <person name="Navarre W."/>
            <person name="Wong E."/>
            <person name="Huang K."/>
            <person name="Tropini C."/>
            <person name="Ng K."/>
            <person name="Yu B."/>
        </authorList>
    </citation>
    <scope>NUCLEOTIDE SEQUENCE [LARGE SCALE GENOMIC DNA]</scope>
    <source>
        <strain evidence="3 4">NM61_E11</strain>
    </source>
</reference>
<dbReference type="AlphaFoldDB" id="A0A4S2BRR8"/>
<dbReference type="Proteomes" id="UP000309117">
    <property type="component" value="Unassembled WGS sequence"/>
</dbReference>
<feature type="region of interest" description="Disordered" evidence="1">
    <location>
        <begin position="1"/>
        <end position="24"/>
    </location>
</feature>
<feature type="compositionally biased region" description="Basic and acidic residues" evidence="1">
    <location>
        <begin position="1"/>
        <end position="18"/>
    </location>
</feature>
<name>A0A4S2BRR8_9LACO</name>
<evidence type="ECO:0000313" key="4">
    <source>
        <dbReference type="Proteomes" id="UP000309117"/>
    </source>
</evidence>
<feature type="transmembrane region" description="Helical" evidence="2">
    <location>
        <begin position="39"/>
        <end position="59"/>
    </location>
</feature>
<keyword evidence="2" id="KW-1133">Transmembrane helix</keyword>
<evidence type="ECO:0000256" key="1">
    <source>
        <dbReference type="SAM" id="MobiDB-lite"/>
    </source>
</evidence>
<protein>
    <submittedName>
        <fullName evidence="3">Uncharacterized protein</fullName>
    </submittedName>
</protein>
<dbReference type="EMBL" id="SRYV01000002">
    <property type="protein sequence ID" value="TGY17172.1"/>
    <property type="molecule type" value="Genomic_DNA"/>
</dbReference>
<gene>
    <name evidence="3" type="ORF">E5351_01560</name>
</gene>
<keyword evidence="2" id="KW-0812">Transmembrane</keyword>
<organism evidence="3 4">
    <name type="scientific">Lactobacillus intestinalis</name>
    <dbReference type="NCBI Taxonomy" id="151781"/>
    <lineage>
        <taxon>Bacteria</taxon>
        <taxon>Bacillati</taxon>
        <taxon>Bacillota</taxon>
        <taxon>Bacilli</taxon>
        <taxon>Lactobacillales</taxon>
        <taxon>Lactobacillaceae</taxon>
        <taxon>Lactobacillus</taxon>
    </lineage>
</organism>
<evidence type="ECO:0000256" key="2">
    <source>
        <dbReference type="SAM" id="Phobius"/>
    </source>
</evidence>
<accession>A0A4S2BRR8</accession>
<evidence type="ECO:0000313" key="3">
    <source>
        <dbReference type="EMBL" id="TGY17172.1"/>
    </source>
</evidence>
<proteinExistence type="predicted"/>
<sequence length="66" mass="7083">MEENELKKFDNLDTEKLTDTMGGHRHSKYYDAGHYAGKAVQALGVGIGIAAGIATLFVAKNTNGDK</sequence>